<organism evidence="5">
    <name type="scientific">marine sediment metagenome</name>
    <dbReference type="NCBI Taxonomy" id="412755"/>
    <lineage>
        <taxon>unclassified sequences</taxon>
        <taxon>metagenomes</taxon>
        <taxon>ecological metagenomes</taxon>
    </lineage>
</organism>
<evidence type="ECO:0000256" key="4">
    <source>
        <dbReference type="ARBA" id="ARBA00023186"/>
    </source>
</evidence>
<protein>
    <recommendedName>
        <fullName evidence="6">Chaperone protein DnaK</fullName>
    </recommendedName>
</protein>
<feature type="non-terminal residue" evidence="5">
    <location>
        <position position="1"/>
    </location>
</feature>
<reference evidence="5" key="1">
    <citation type="journal article" date="2014" name="Front. Microbiol.">
        <title>High frequency of phylogenetically diverse reductive dehalogenase-homologous genes in deep subseafloor sedimentary metagenomes.</title>
        <authorList>
            <person name="Kawai M."/>
            <person name="Futagami T."/>
            <person name="Toyoda A."/>
            <person name="Takaki Y."/>
            <person name="Nishi S."/>
            <person name="Hori S."/>
            <person name="Arai W."/>
            <person name="Tsubouchi T."/>
            <person name="Morono Y."/>
            <person name="Uchiyama I."/>
            <person name="Ito T."/>
            <person name="Fujiyama A."/>
            <person name="Inagaki F."/>
            <person name="Takami H."/>
        </authorList>
    </citation>
    <scope>NUCLEOTIDE SEQUENCE</scope>
    <source>
        <strain evidence="5">Expedition CK06-06</strain>
    </source>
</reference>
<accession>X0X1X4</accession>
<dbReference type="SUPFAM" id="SSF53067">
    <property type="entry name" value="Actin-like ATPase domain"/>
    <property type="match status" value="2"/>
</dbReference>
<dbReference type="Gene3D" id="3.90.640.10">
    <property type="entry name" value="Actin, Chain A, domain 4"/>
    <property type="match status" value="1"/>
</dbReference>
<gene>
    <name evidence="5" type="ORF">S01H1_52798</name>
</gene>
<proteinExistence type="inferred from homology"/>
<comment type="caution">
    <text evidence="5">The sequence shown here is derived from an EMBL/GenBank/DDBJ whole genome shotgun (WGS) entry which is preliminary data.</text>
</comment>
<dbReference type="InterPro" id="IPR018181">
    <property type="entry name" value="Heat_shock_70_CS"/>
</dbReference>
<dbReference type="FunFam" id="3.30.420.40:FF:000071">
    <property type="entry name" value="Molecular chaperone DnaK"/>
    <property type="match status" value="1"/>
</dbReference>
<name>X0X1X4_9ZZZZ</name>
<evidence type="ECO:0000256" key="1">
    <source>
        <dbReference type="ARBA" id="ARBA00007381"/>
    </source>
</evidence>
<comment type="similarity">
    <text evidence="1">Belongs to the heat shock protein 70 family.</text>
</comment>
<evidence type="ECO:0008006" key="6">
    <source>
        <dbReference type="Google" id="ProtNLM"/>
    </source>
</evidence>
<dbReference type="EMBL" id="BARS01034150">
    <property type="protein sequence ID" value="GAG18976.1"/>
    <property type="molecule type" value="Genomic_DNA"/>
</dbReference>
<keyword evidence="3" id="KW-0067">ATP-binding</keyword>
<evidence type="ECO:0000313" key="5">
    <source>
        <dbReference type="EMBL" id="GAG18976.1"/>
    </source>
</evidence>
<dbReference type="Pfam" id="PF00012">
    <property type="entry name" value="HSP70"/>
    <property type="match status" value="1"/>
</dbReference>
<dbReference type="PRINTS" id="PR00301">
    <property type="entry name" value="HEATSHOCK70"/>
</dbReference>
<keyword evidence="2" id="KW-0547">Nucleotide-binding</keyword>
<dbReference type="PROSITE" id="PS00329">
    <property type="entry name" value="HSP70_2"/>
    <property type="match status" value="1"/>
</dbReference>
<keyword evidence="4" id="KW-0143">Chaperone</keyword>
<dbReference type="GO" id="GO:0005524">
    <property type="term" value="F:ATP binding"/>
    <property type="evidence" value="ECO:0007669"/>
    <property type="project" value="UniProtKB-KW"/>
</dbReference>
<evidence type="ECO:0000256" key="2">
    <source>
        <dbReference type="ARBA" id="ARBA00022741"/>
    </source>
</evidence>
<sequence>EGERVVGTIAKRQAISNPERTIRSIKREMGTSYKITIDGKEYKPPEISAMILQKLKRDAEAYLGEEIKQAVITVPAYFSDAQRQATKDAGKIAGLEVLRIINEPTSASLAYGLDKEEEVTILVFDLGGGTFDVSILELSEGVFEVKATSGNNRLGGDDYDQRIIDWMVDEFKKESGLDLSKDPRAIQRLKDAAEQAKIELSQKTSAEISLPYIYADQTGPKHLNLSLSRSKFEIMVADLIEASMGPTRQAMNDAKFQPSD</sequence>
<dbReference type="Gene3D" id="3.30.420.40">
    <property type="match status" value="2"/>
</dbReference>
<dbReference type="FunFam" id="3.90.640.10:FF:000003">
    <property type="entry name" value="Molecular chaperone DnaK"/>
    <property type="match status" value="1"/>
</dbReference>
<evidence type="ECO:0000256" key="3">
    <source>
        <dbReference type="ARBA" id="ARBA00022840"/>
    </source>
</evidence>
<feature type="non-terminal residue" evidence="5">
    <location>
        <position position="260"/>
    </location>
</feature>
<dbReference type="GO" id="GO:0140662">
    <property type="term" value="F:ATP-dependent protein folding chaperone"/>
    <property type="evidence" value="ECO:0007669"/>
    <property type="project" value="InterPro"/>
</dbReference>
<dbReference type="InterPro" id="IPR043129">
    <property type="entry name" value="ATPase_NBD"/>
</dbReference>
<dbReference type="PANTHER" id="PTHR19375">
    <property type="entry name" value="HEAT SHOCK PROTEIN 70KDA"/>
    <property type="match status" value="1"/>
</dbReference>
<dbReference type="AlphaFoldDB" id="X0X1X4"/>
<dbReference type="InterPro" id="IPR013126">
    <property type="entry name" value="Hsp_70_fam"/>
</dbReference>